<dbReference type="Pfam" id="PF00440">
    <property type="entry name" value="TetR_N"/>
    <property type="match status" value="1"/>
</dbReference>
<dbReference type="Gene3D" id="1.10.10.60">
    <property type="entry name" value="Homeodomain-like"/>
    <property type="match status" value="1"/>
</dbReference>
<dbReference type="PRINTS" id="PR00455">
    <property type="entry name" value="HTHTETR"/>
</dbReference>
<dbReference type="PROSITE" id="PS50977">
    <property type="entry name" value="HTH_TETR_2"/>
    <property type="match status" value="1"/>
</dbReference>
<proteinExistence type="predicted"/>
<evidence type="ECO:0000313" key="7">
    <source>
        <dbReference type="Proteomes" id="UP000250028"/>
    </source>
</evidence>
<dbReference type="InterPro" id="IPR011075">
    <property type="entry name" value="TetR_C"/>
</dbReference>
<dbReference type="OrthoDB" id="9796019at2"/>
<protein>
    <submittedName>
        <fullName evidence="6">DNA-binding transcriptional regulator, AcrR family</fullName>
    </submittedName>
</protein>
<dbReference type="InterPro" id="IPR009057">
    <property type="entry name" value="Homeodomain-like_sf"/>
</dbReference>
<dbReference type="GO" id="GO:0000976">
    <property type="term" value="F:transcription cis-regulatory region binding"/>
    <property type="evidence" value="ECO:0007669"/>
    <property type="project" value="TreeGrafter"/>
</dbReference>
<dbReference type="Pfam" id="PF16859">
    <property type="entry name" value="TetR_C_11"/>
    <property type="match status" value="1"/>
</dbReference>
<dbReference type="Proteomes" id="UP000250028">
    <property type="component" value="Unassembled WGS sequence"/>
</dbReference>
<sequence>MTPTTVGRPPDEELTARILRATVEIVFEVGYDQLRIEHVAKRVGCGKTAIYRRFPDKGDLVAAAAMSIMHLGEVPDTGDIVEDLLQHTLINVENQNLTRLREGSTNAIAAALDPAVFPVLWDRFFSRRRDNGIRLIERAIERGQIAADTNADLLLDTLASLSFYRSTVRGVGVTTEQYRWLVQTLVANPPREPQDS</sequence>
<keyword evidence="1" id="KW-0805">Transcription regulation</keyword>
<dbReference type="InterPro" id="IPR036271">
    <property type="entry name" value="Tet_transcr_reg_TetR-rel_C_sf"/>
</dbReference>
<dbReference type="EMBL" id="UESZ01000001">
    <property type="protein sequence ID" value="SSA33597.1"/>
    <property type="molecule type" value="Genomic_DNA"/>
</dbReference>
<dbReference type="InterPro" id="IPR050109">
    <property type="entry name" value="HTH-type_TetR-like_transc_reg"/>
</dbReference>
<dbReference type="PANTHER" id="PTHR30055:SF148">
    <property type="entry name" value="TETR-FAMILY TRANSCRIPTIONAL REGULATOR"/>
    <property type="match status" value="1"/>
</dbReference>
<feature type="domain" description="HTH tetR-type" evidence="5">
    <location>
        <begin position="12"/>
        <end position="72"/>
    </location>
</feature>
<accession>A0A2Y8ZUQ5</accession>
<dbReference type="InterPro" id="IPR001647">
    <property type="entry name" value="HTH_TetR"/>
</dbReference>
<evidence type="ECO:0000313" key="6">
    <source>
        <dbReference type="EMBL" id="SSA33597.1"/>
    </source>
</evidence>
<dbReference type="PANTHER" id="PTHR30055">
    <property type="entry name" value="HTH-TYPE TRANSCRIPTIONAL REGULATOR RUTR"/>
    <property type="match status" value="1"/>
</dbReference>
<dbReference type="GO" id="GO:0003700">
    <property type="term" value="F:DNA-binding transcription factor activity"/>
    <property type="evidence" value="ECO:0007669"/>
    <property type="project" value="TreeGrafter"/>
</dbReference>
<dbReference type="RefSeq" id="WP_109684278.1">
    <property type="nucleotide sequence ID" value="NZ_QGDN01000001.1"/>
</dbReference>
<evidence type="ECO:0000256" key="1">
    <source>
        <dbReference type="ARBA" id="ARBA00023015"/>
    </source>
</evidence>
<organism evidence="6 7">
    <name type="scientific">Branchiibius hedensis</name>
    <dbReference type="NCBI Taxonomy" id="672460"/>
    <lineage>
        <taxon>Bacteria</taxon>
        <taxon>Bacillati</taxon>
        <taxon>Actinomycetota</taxon>
        <taxon>Actinomycetes</taxon>
        <taxon>Micrococcales</taxon>
        <taxon>Dermacoccaceae</taxon>
        <taxon>Branchiibius</taxon>
    </lineage>
</organism>
<feature type="DNA-binding region" description="H-T-H motif" evidence="4">
    <location>
        <begin position="35"/>
        <end position="54"/>
    </location>
</feature>
<keyword evidence="3" id="KW-0804">Transcription</keyword>
<gene>
    <name evidence="6" type="ORF">SAMN04489750_0881</name>
</gene>
<name>A0A2Y8ZUQ5_9MICO</name>
<dbReference type="SUPFAM" id="SSF46689">
    <property type="entry name" value="Homeodomain-like"/>
    <property type="match status" value="1"/>
</dbReference>
<keyword evidence="2 4" id="KW-0238">DNA-binding</keyword>
<reference evidence="7" key="1">
    <citation type="submission" date="2016-10" db="EMBL/GenBank/DDBJ databases">
        <authorList>
            <person name="Varghese N."/>
            <person name="Submissions S."/>
        </authorList>
    </citation>
    <scope>NUCLEOTIDE SEQUENCE [LARGE SCALE GENOMIC DNA]</scope>
    <source>
        <strain evidence="7">DSM 22951</strain>
    </source>
</reference>
<dbReference type="Gene3D" id="1.10.357.10">
    <property type="entry name" value="Tetracycline Repressor, domain 2"/>
    <property type="match status" value="1"/>
</dbReference>
<keyword evidence="7" id="KW-1185">Reference proteome</keyword>
<evidence type="ECO:0000259" key="5">
    <source>
        <dbReference type="PROSITE" id="PS50977"/>
    </source>
</evidence>
<evidence type="ECO:0000256" key="4">
    <source>
        <dbReference type="PROSITE-ProRule" id="PRU00335"/>
    </source>
</evidence>
<evidence type="ECO:0000256" key="3">
    <source>
        <dbReference type="ARBA" id="ARBA00023163"/>
    </source>
</evidence>
<dbReference type="SUPFAM" id="SSF48498">
    <property type="entry name" value="Tetracyclin repressor-like, C-terminal domain"/>
    <property type="match status" value="1"/>
</dbReference>
<dbReference type="AlphaFoldDB" id="A0A2Y8ZUQ5"/>
<evidence type="ECO:0000256" key="2">
    <source>
        <dbReference type="ARBA" id="ARBA00023125"/>
    </source>
</evidence>